<sequence>MFLVHGPVQRVYIPKETRNPKYRFSTFAFVQFGNENGLRRAVENLNGATIDGRRITVGVARYNESRAWVERNNKDLKKDACPITADISNPKEPDDVLRSLRDDRSYKDALMSNRRSRSVLEVKDMAADAQNRGKVRKNIMQMQISSESSSWVKRSLTGIIKHSFELELVHNALVNEGYDVQIVRWGYVWNSCVIIFKSVEEMSDAWMKKKEDLQFWFDRLEPLLNEDGRWGRVIDILDDTKHREDLTKARLLIRVASPFDVPDQITIGAYGRSFKVTMKIGSANDETIFFSINPPVVSFDEGRFGAFVTENEGDRIWSILLDQKKKTVREWTVGWNRAQLSGLVELVGIIGLGLRDSKMTADGSEAQSEEDEFSGPNSMRIIPAGPKIKIDKFGKMVQDHDLAKSSFYSREDVGRTVSLPLTGILPCNQKRPPVIAPPSSTASPSSPNHHSHHDKVRTIFISGLPTDVKERELQNLLRWLPDTLQEMVFDDKLKSLLHIEMAKKNLVVKKGMGIDSVAVDIYSCHPVPPVLPVPNPALGAPPSIHVHDKSGCYVEKSTAVAVQDGSGESTTKDCINDKSGCFTLFIDNLPEKIHWKSKIGVSFAKFKPRHSYWRKSSTSILRKSGMEDVSSKNHYKVEGVIDEEKLQVLSNCLVGWCKDFVKIGHLARQMQSKGLTGFTLMRAAGNAILMIFEDNASLRSVKNDKSKILAEWFSIVEAWSESLVMECRRVWLVCEGVPFHAWNWNTFKNIADKWGLLLAIDESCQSPSSFDRAKIQVLTKADARIDSMVELKVGDNFFKVMVHEIEPSFKPNSWAPEEYKSH</sequence>
<keyword evidence="1" id="KW-0694">RNA-binding</keyword>
<proteinExistence type="predicted"/>
<dbReference type="Proteomes" id="UP000436088">
    <property type="component" value="Unassembled WGS sequence"/>
</dbReference>
<dbReference type="CDD" id="cd00590">
    <property type="entry name" value="RRM_SF"/>
    <property type="match status" value="1"/>
</dbReference>
<dbReference type="SUPFAM" id="SSF54928">
    <property type="entry name" value="RNA-binding domain, RBD"/>
    <property type="match status" value="1"/>
</dbReference>
<protein>
    <submittedName>
        <fullName evidence="4">Receptor-like protein kinase-like</fullName>
    </submittedName>
</protein>
<evidence type="ECO:0000256" key="1">
    <source>
        <dbReference type="PROSITE-ProRule" id="PRU00176"/>
    </source>
</evidence>
<dbReference type="EMBL" id="VEPZ02001146">
    <property type="protein sequence ID" value="KAE8691667.1"/>
    <property type="molecule type" value="Genomic_DNA"/>
</dbReference>
<organism evidence="4 5">
    <name type="scientific">Hibiscus syriacus</name>
    <name type="common">Rose of Sharon</name>
    <dbReference type="NCBI Taxonomy" id="106335"/>
    <lineage>
        <taxon>Eukaryota</taxon>
        <taxon>Viridiplantae</taxon>
        <taxon>Streptophyta</taxon>
        <taxon>Embryophyta</taxon>
        <taxon>Tracheophyta</taxon>
        <taxon>Spermatophyta</taxon>
        <taxon>Magnoliopsida</taxon>
        <taxon>eudicotyledons</taxon>
        <taxon>Gunneridae</taxon>
        <taxon>Pentapetalae</taxon>
        <taxon>rosids</taxon>
        <taxon>malvids</taxon>
        <taxon>Malvales</taxon>
        <taxon>Malvaceae</taxon>
        <taxon>Malvoideae</taxon>
        <taxon>Hibiscus</taxon>
    </lineage>
</organism>
<dbReference type="InterPro" id="IPR012677">
    <property type="entry name" value="Nucleotide-bd_a/b_plait_sf"/>
</dbReference>
<evidence type="ECO:0000313" key="5">
    <source>
        <dbReference type="Proteomes" id="UP000436088"/>
    </source>
</evidence>
<dbReference type="AlphaFoldDB" id="A0A6A2ZJH7"/>
<dbReference type="GO" id="GO:0003723">
    <property type="term" value="F:RNA binding"/>
    <property type="evidence" value="ECO:0007669"/>
    <property type="project" value="UniProtKB-UniRule"/>
</dbReference>
<feature type="domain" description="RRM" evidence="3">
    <location>
        <begin position="1"/>
        <end position="62"/>
    </location>
</feature>
<dbReference type="GO" id="GO:0016301">
    <property type="term" value="F:kinase activity"/>
    <property type="evidence" value="ECO:0007669"/>
    <property type="project" value="UniProtKB-KW"/>
</dbReference>
<evidence type="ECO:0000256" key="2">
    <source>
        <dbReference type="SAM" id="MobiDB-lite"/>
    </source>
</evidence>
<feature type="region of interest" description="Disordered" evidence="2">
    <location>
        <begin position="433"/>
        <end position="453"/>
    </location>
</feature>
<gene>
    <name evidence="4" type="ORF">F3Y22_tig00110885pilonHSYRG00045</name>
</gene>
<reference evidence="4" key="1">
    <citation type="submission" date="2019-09" db="EMBL/GenBank/DDBJ databases">
        <title>Draft genome information of white flower Hibiscus syriacus.</title>
        <authorList>
            <person name="Kim Y.-M."/>
        </authorList>
    </citation>
    <scope>NUCLEOTIDE SEQUENCE [LARGE SCALE GENOMIC DNA]</scope>
    <source>
        <strain evidence="4">YM2019G1</strain>
    </source>
</reference>
<dbReference type="PANTHER" id="PTHR34427:SF5">
    <property type="entry name" value="DUF4283 DOMAIN-CONTAINING PROTEIN"/>
    <property type="match status" value="1"/>
</dbReference>
<evidence type="ECO:0000313" key="4">
    <source>
        <dbReference type="EMBL" id="KAE8691667.1"/>
    </source>
</evidence>
<name>A0A6A2ZJH7_HIBSY</name>
<dbReference type="Pfam" id="PF00076">
    <property type="entry name" value="RRM_1"/>
    <property type="match status" value="1"/>
</dbReference>
<feature type="compositionally biased region" description="Low complexity" evidence="2">
    <location>
        <begin position="437"/>
        <end position="448"/>
    </location>
</feature>
<evidence type="ECO:0000259" key="3">
    <source>
        <dbReference type="PROSITE" id="PS50102"/>
    </source>
</evidence>
<dbReference type="PROSITE" id="PS50102">
    <property type="entry name" value="RRM"/>
    <property type="match status" value="1"/>
</dbReference>
<comment type="caution">
    <text evidence="4">The sequence shown here is derived from an EMBL/GenBank/DDBJ whole genome shotgun (WGS) entry which is preliminary data.</text>
</comment>
<dbReference type="PANTHER" id="PTHR34427">
    <property type="entry name" value="DUF4283 DOMAIN PROTEIN"/>
    <property type="match status" value="1"/>
</dbReference>
<keyword evidence="5" id="KW-1185">Reference proteome</keyword>
<dbReference type="InterPro" id="IPR035979">
    <property type="entry name" value="RBD_domain_sf"/>
</dbReference>
<accession>A0A6A2ZJH7</accession>
<dbReference type="InterPro" id="IPR000504">
    <property type="entry name" value="RRM_dom"/>
</dbReference>
<dbReference type="Gene3D" id="3.30.70.330">
    <property type="match status" value="1"/>
</dbReference>